<dbReference type="Proteomes" id="UP001558613">
    <property type="component" value="Unassembled WGS sequence"/>
</dbReference>
<dbReference type="InterPro" id="IPR036397">
    <property type="entry name" value="RNaseH_sf"/>
</dbReference>
<dbReference type="Gene3D" id="3.30.420.10">
    <property type="entry name" value="Ribonuclease H-like superfamily/Ribonuclease H"/>
    <property type="match status" value="1"/>
</dbReference>
<reference evidence="1 2" key="1">
    <citation type="submission" date="2023-09" db="EMBL/GenBank/DDBJ databases">
        <authorList>
            <person name="Wang M."/>
        </authorList>
    </citation>
    <scope>NUCLEOTIDE SEQUENCE [LARGE SCALE GENOMIC DNA]</scope>
    <source>
        <strain evidence="1">GT-2023</strain>
        <tissue evidence="1">Liver</tissue>
    </source>
</reference>
<protein>
    <submittedName>
        <fullName evidence="1">Uncharacterized protein</fullName>
    </submittedName>
</protein>
<sequence>MSTEIRLMRFNTKAEYVPGKLLVVPDTLSRHSSSTPQLGSVELIDDITALEESTRELNGEAERAVRTAKHILKQEDPFLALLAYRVTPIQATGFSPAQLMLGCQLRTPVPVLEKKLTPEWHY</sequence>
<accession>A0ABR3L2D2</accession>
<evidence type="ECO:0000313" key="2">
    <source>
        <dbReference type="Proteomes" id="UP001558613"/>
    </source>
</evidence>
<gene>
    <name evidence="1" type="ORF">QQF64_034595</name>
</gene>
<name>A0ABR3L2D2_9TELE</name>
<dbReference type="EMBL" id="JAYMGO010000227">
    <property type="protein sequence ID" value="KAL1246550.1"/>
    <property type="molecule type" value="Genomic_DNA"/>
</dbReference>
<organism evidence="1 2">
    <name type="scientific">Cirrhinus molitorella</name>
    <name type="common">mud carp</name>
    <dbReference type="NCBI Taxonomy" id="172907"/>
    <lineage>
        <taxon>Eukaryota</taxon>
        <taxon>Metazoa</taxon>
        <taxon>Chordata</taxon>
        <taxon>Craniata</taxon>
        <taxon>Vertebrata</taxon>
        <taxon>Euteleostomi</taxon>
        <taxon>Actinopterygii</taxon>
        <taxon>Neopterygii</taxon>
        <taxon>Teleostei</taxon>
        <taxon>Ostariophysi</taxon>
        <taxon>Cypriniformes</taxon>
        <taxon>Cyprinidae</taxon>
        <taxon>Labeoninae</taxon>
        <taxon>Labeonini</taxon>
        <taxon>Cirrhinus</taxon>
    </lineage>
</organism>
<proteinExistence type="predicted"/>
<evidence type="ECO:0000313" key="1">
    <source>
        <dbReference type="EMBL" id="KAL1246550.1"/>
    </source>
</evidence>
<keyword evidence="2" id="KW-1185">Reference proteome</keyword>
<comment type="caution">
    <text evidence="1">The sequence shown here is derived from an EMBL/GenBank/DDBJ whole genome shotgun (WGS) entry which is preliminary data.</text>
</comment>